<dbReference type="Pfam" id="PF13304">
    <property type="entry name" value="AAA_21"/>
    <property type="match status" value="1"/>
</dbReference>
<keyword evidence="2" id="KW-0067">ATP-binding</keyword>
<dbReference type="EMBL" id="JACHHT010000002">
    <property type="protein sequence ID" value="MBB6522286.1"/>
    <property type="molecule type" value="Genomic_DNA"/>
</dbReference>
<organism evidence="2 3">
    <name type="scientific">Pseudoteredinibacter isoporae</name>
    <dbReference type="NCBI Taxonomy" id="570281"/>
    <lineage>
        <taxon>Bacteria</taxon>
        <taxon>Pseudomonadati</taxon>
        <taxon>Pseudomonadota</taxon>
        <taxon>Gammaproteobacteria</taxon>
        <taxon>Cellvibrionales</taxon>
        <taxon>Cellvibrionaceae</taxon>
        <taxon>Pseudoteredinibacter</taxon>
    </lineage>
</organism>
<dbReference type="GO" id="GO:0005524">
    <property type="term" value="F:ATP binding"/>
    <property type="evidence" value="ECO:0007669"/>
    <property type="project" value="UniProtKB-KW"/>
</dbReference>
<feature type="domain" description="ATPase AAA-type core" evidence="1">
    <location>
        <begin position="215"/>
        <end position="469"/>
    </location>
</feature>
<dbReference type="AlphaFoldDB" id="A0A7X0MW08"/>
<accession>A0A7X0MW08</accession>
<gene>
    <name evidence="2" type="ORF">HNR48_002571</name>
</gene>
<dbReference type="PANTHER" id="PTHR43581">
    <property type="entry name" value="ATP/GTP PHOSPHATASE"/>
    <property type="match status" value="1"/>
</dbReference>
<dbReference type="PANTHER" id="PTHR43581:SF4">
    <property type="entry name" value="ATP_GTP PHOSPHATASE"/>
    <property type="match status" value="1"/>
</dbReference>
<protein>
    <submittedName>
        <fullName evidence="2">Energy-coupling factor transporter ATP-binding protein EcfA2</fullName>
    </submittedName>
</protein>
<evidence type="ECO:0000259" key="1">
    <source>
        <dbReference type="Pfam" id="PF13304"/>
    </source>
</evidence>
<dbReference type="InterPro" id="IPR027417">
    <property type="entry name" value="P-loop_NTPase"/>
</dbReference>
<dbReference type="GO" id="GO:0016887">
    <property type="term" value="F:ATP hydrolysis activity"/>
    <property type="evidence" value="ECO:0007669"/>
    <property type="project" value="InterPro"/>
</dbReference>
<keyword evidence="2" id="KW-0547">Nucleotide-binding</keyword>
<keyword evidence="3" id="KW-1185">Reference proteome</keyword>
<dbReference type="InterPro" id="IPR051396">
    <property type="entry name" value="Bact_Antivir_Def_Nuclease"/>
</dbReference>
<dbReference type="Gene3D" id="3.40.50.300">
    <property type="entry name" value="P-loop containing nucleotide triphosphate hydrolases"/>
    <property type="match status" value="1"/>
</dbReference>
<evidence type="ECO:0000313" key="2">
    <source>
        <dbReference type="EMBL" id="MBB6522286.1"/>
    </source>
</evidence>
<sequence length="568" mass="65294">MNIYYSETEKIQQFPGLHLFTDNFHSGHQFPWDDFGYTVLFDVRFVKEDGNVDRIINEVCEDPPSLGHIRFLIKGVEESAEYLKRKSTKVSEDIFQINDVLNITTVVSLPREIDTYSKINKLLGDGQADTALRDLCDASYYYARRSTYEKWPGFEKAILRKGSSAEAMIKKGRSIANGTYRRDKSFRIELEQLPEFMERVSIQFGELEGFREDNVNILIGKNGAGKSRILQELADVVLGINEQKQPWHFFHKLIVVSFSPFDDFRTELEVARELYKHLDVENVTSSNHGIWRERVMKVNEYAYIGFKNEEGVFDLDWPKTLSAKSAERMSIYDKQNHWWRDRYRLDLMLDTLSNCIDFDEVVMVSQDGGYMDINADVISNFSDNTGTVDHSKGLVFLKDGDPISLSSGQRMYSYMIPAIVAELDDESLVLIDEPELYLHPELEVGLINMLKSLLKKTSSYAVIATHSAILTREVARSEVHVLRRETHRTTFSNPTIETYGASTEAIIREVFDDFQVEKQYEDALNAIINVKNLDSEMLVEVKRNIGDSALAHLLSKMYPAEGFEVEDE</sequence>
<dbReference type="InParanoid" id="A0A7X0MW08"/>
<evidence type="ECO:0000313" key="3">
    <source>
        <dbReference type="Proteomes" id="UP000528457"/>
    </source>
</evidence>
<dbReference type="InterPro" id="IPR003959">
    <property type="entry name" value="ATPase_AAA_core"/>
</dbReference>
<dbReference type="RefSeq" id="WP_166846231.1">
    <property type="nucleotide sequence ID" value="NZ_JAAONY010000002.1"/>
</dbReference>
<reference evidence="2 3" key="1">
    <citation type="submission" date="2020-08" db="EMBL/GenBank/DDBJ databases">
        <title>Genomic Encyclopedia of Type Strains, Phase IV (KMG-IV): sequencing the most valuable type-strain genomes for metagenomic binning, comparative biology and taxonomic classification.</title>
        <authorList>
            <person name="Goeker M."/>
        </authorList>
    </citation>
    <scope>NUCLEOTIDE SEQUENCE [LARGE SCALE GENOMIC DNA]</scope>
    <source>
        <strain evidence="2 3">DSM 22368</strain>
    </source>
</reference>
<proteinExistence type="predicted"/>
<name>A0A7X0MW08_9GAMM</name>
<comment type="caution">
    <text evidence="2">The sequence shown here is derived from an EMBL/GenBank/DDBJ whole genome shotgun (WGS) entry which is preliminary data.</text>
</comment>
<dbReference type="SUPFAM" id="SSF52540">
    <property type="entry name" value="P-loop containing nucleoside triphosphate hydrolases"/>
    <property type="match status" value="1"/>
</dbReference>
<dbReference type="Proteomes" id="UP000528457">
    <property type="component" value="Unassembled WGS sequence"/>
</dbReference>